<dbReference type="Pfam" id="PF02092">
    <property type="entry name" value="tRNA_synt_2f"/>
    <property type="match status" value="1"/>
</dbReference>
<reference evidence="9 10" key="1">
    <citation type="journal article" date="2021" name="Nat. Plants">
        <title>The Taxus genome provides insights into paclitaxel biosynthesis.</title>
        <authorList>
            <person name="Xiong X."/>
            <person name="Gou J."/>
            <person name="Liao Q."/>
            <person name="Li Y."/>
            <person name="Zhou Q."/>
            <person name="Bi G."/>
            <person name="Li C."/>
            <person name="Du R."/>
            <person name="Wang X."/>
            <person name="Sun T."/>
            <person name="Guo L."/>
            <person name="Liang H."/>
            <person name="Lu P."/>
            <person name="Wu Y."/>
            <person name="Zhang Z."/>
            <person name="Ro D.K."/>
            <person name="Shang Y."/>
            <person name="Huang S."/>
            <person name="Yan J."/>
        </authorList>
    </citation>
    <scope>NUCLEOTIDE SEQUENCE [LARGE SCALE GENOMIC DNA]</scope>
    <source>
        <strain evidence="9">Ta-2019</strain>
    </source>
</reference>
<keyword evidence="5" id="KW-0067">ATP-binding</keyword>
<dbReference type="AlphaFoldDB" id="A0AA38CH84"/>
<dbReference type="PANTHER" id="PTHR30075:SF2">
    <property type="entry name" value="GLYCINE--TRNA LIGASE, CHLOROPLASTIC_MITOCHONDRIAL 2"/>
    <property type="match status" value="1"/>
</dbReference>
<dbReference type="InterPro" id="IPR006194">
    <property type="entry name" value="Gly-tRNA-synth_heterodimer"/>
</dbReference>
<comment type="similarity">
    <text evidence="1">Belongs to the class-II aminoacyl-tRNA synthetase family.</text>
</comment>
<evidence type="ECO:0000313" key="9">
    <source>
        <dbReference type="EMBL" id="KAH9300590.1"/>
    </source>
</evidence>
<dbReference type="GO" id="GO:0005524">
    <property type="term" value="F:ATP binding"/>
    <property type="evidence" value="ECO:0007669"/>
    <property type="project" value="UniProtKB-KW"/>
</dbReference>
<evidence type="ECO:0000256" key="4">
    <source>
        <dbReference type="ARBA" id="ARBA00022741"/>
    </source>
</evidence>
<evidence type="ECO:0000256" key="5">
    <source>
        <dbReference type="ARBA" id="ARBA00022840"/>
    </source>
</evidence>
<evidence type="ECO:0000256" key="2">
    <source>
        <dbReference type="ARBA" id="ARBA00012829"/>
    </source>
</evidence>
<dbReference type="GO" id="GO:0006426">
    <property type="term" value="P:glycyl-tRNA aminoacylation"/>
    <property type="evidence" value="ECO:0007669"/>
    <property type="project" value="InterPro"/>
</dbReference>
<keyword evidence="7" id="KW-0030">Aminoacyl-tRNA synthetase</keyword>
<protein>
    <recommendedName>
        <fullName evidence="2">glycine--tRNA ligase</fullName>
        <ecNumber evidence="2">6.1.1.14</ecNumber>
    </recommendedName>
</protein>
<keyword evidence="4" id="KW-0547">Nucleotide-binding</keyword>
<organism evidence="9 10">
    <name type="scientific">Taxus chinensis</name>
    <name type="common">Chinese yew</name>
    <name type="synonym">Taxus wallichiana var. chinensis</name>
    <dbReference type="NCBI Taxonomy" id="29808"/>
    <lineage>
        <taxon>Eukaryota</taxon>
        <taxon>Viridiplantae</taxon>
        <taxon>Streptophyta</taxon>
        <taxon>Embryophyta</taxon>
        <taxon>Tracheophyta</taxon>
        <taxon>Spermatophyta</taxon>
        <taxon>Pinopsida</taxon>
        <taxon>Pinidae</taxon>
        <taxon>Conifers II</taxon>
        <taxon>Cupressales</taxon>
        <taxon>Taxaceae</taxon>
        <taxon>Taxus</taxon>
    </lineage>
</organism>
<dbReference type="PROSITE" id="PS50861">
    <property type="entry name" value="AA_TRNA_LIGASE_II_GLYAB"/>
    <property type="match status" value="1"/>
</dbReference>
<gene>
    <name evidence="9" type="ORF">KI387_012173</name>
</gene>
<dbReference type="EC" id="6.1.1.14" evidence="2"/>
<keyword evidence="10" id="KW-1185">Reference proteome</keyword>
<comment type="catalytic activity">
    <reaction evidence="8">
        <text>tRNA(Gly) + glycine + ATP = glycyl-tRNA(Gly) + AMP + diphosphate</text>
        <dbReference type="Rhea" id="RHEA:16013"/>
        <dbReference type="Rhea" id="RHEA-COMP:9664"/>
        <dbReference type="Rhea" id="RHEA-COMP:9683"/>
        <dbReference type="ChEBI" id="CHEBI:30616"/>
        <dbReference type="ChEBI" id="CHEBI:33019"/>
        <dbReference type="ChEBI" id="CHEBI:57305"/>
        <dbReference type="ChEBI" id="CHEBI:78442"/>
        <dbReference type="ChEBI" id="CHEBI:78522"/>
        <dbReference type="ChEBI" id="CHEBI:456215"/>
        <dbReference type="EC" id="6.1.1.14"/>
    </reaction>
</comment>
<proteinExistence type="inferred from homology"/>
<dbReference type="EMBL" id="JAHRHJ020000009">
    <property type="protein sequence ID" value="KAH9300590.1"/>
    <property type="molecule type" value="Genomic_DNA"/>
</dbReference>
<name>A0AA38CH84_TAXCH</name>
<evidence type="ECO:0000256" key="1">
    <source>
        <dbReference type="ARBA" id="ARBA00008226"/>
    </source>
</evidence>
<dbReference type="SUPFAM" id="SSF109604">
    <property type="entry name" value="HD-domain/PDEase-like"/>
    <property type="match status" value="1"/>
</dbReference>
<keyword evidence="6" id="KW-0648">Protein biosynthesis</keyword>
<dbReference type="Proteomes" id="UP000824469">
    <property type="component" value="Unassembled WGS sequence"/>
</dbReference>
<evidence type="ECO:0000256" key="6">
    <source>
        <dbReference type="ARBA" id="ARBA00022917"/>
    </source>
</evidence>
<dbReference type="InterPro" id="IPR015944">
    <property type="entry name" value="Gly-tRNA-synth_bsu"/>
</dbReference>
<dbReference type="GO" id="GO:0009570">
    <property type="term" value="C:chloroplast stroma"/>
    <property type="evidence" value="ECO:0007669"/>
    <property type="project" value="TreeGrafter"/>
</dbReference>
<comment type="caution">
    <text evidence="9">The sequence shown here is derived from an EMBL/GenBank/DDBJ whole genome shotgun (WGS) entry which is preliminary data.</text>
</comment>
<sequence length="135" mass="15151">ARYEDAKFFYLLDTTKHLVDFREQLKGILFQERLGSMLDKSKRVEKIVSRLGAAMRLEENKLSVAQSAAEVTMSDLATTMVMEFTSLAGIMGRHYALREGYSQEVADAIFERVLPRFSGDKLPKTDAGILLAVAD</sequence>
<dbReference type="GO" id="GO:0004820">
    <property type="term" value="F:glycine-tRNA ligase activity"/>
    <property type="evidence" value="ECO:0007669"/>
    <property type="project" value="UniProtKB-EC"/>
</dbReference>
<dbReference type="PANTHER" id="PTHR30075">
    <property type="entry name" value="GLYCYL-TRNA SYNTHETASE"/>
    <property type="match status" value="1"/>
</dbReference>
<accession>A0AA38CH84</accession>
<feature type="non-terminal residue" evidence="9">
    <location>
        <position position="1"/>
    </location>
</feature>
<evidence type="ECO:0000256" key="7">
    <source>
        <dbReference type="ARBA" id="ARBA00023146"/>
    </source>
</evidence>
<evidence type="ECO:0000313" key="10">
    <source>
        <dbReference type="Proteomes" id="UP000824469"/>
    </source>
</evidence>
<evidence type="ECO:0000256" key="8">
    <source>
        <dbReference type="ARBA" id="ARBA00047937"/>
    </source>
</evidence>
<dbReference type="GO" id="GO:0005739">
    <property type="term" value="C:mitochondrion"/>
    <property type="evidence" value="ECO:0007669"/>
    <property type="project" value="TreeGrafter"/>
</dbReference>
<evidence type="ECO:0000256" key="3">
    <source>
        <dbReference type="ARBA" id="ARBA00022598"/>
    </source>
</evidence>
<feature type="non-terminal residue" evidence="9">
    <location>
        <position position="135"/>
    </location>
</feature>
<keyword evidence="3" id="KW-0436">Ligase</keyword>